<dbReference type="InterPro" id="IPR011251">
    <property type="entry name" value="Luciferase-like_dom"/>
</dbReference>
<keyword evidence="2 4" id="KW-0503">Monooxygenase</keyword>
<name>A0A1H6G3Y7_9EURY</name>
<keyword evidence="5" id="KW-1185">Reference proteome</keyword>
<dbReference type="SUPFAM" id="SSF51679">
    <property type="entry name" value="Bacterial luciferase-like"/>
    <property type="match status" value="1"/>
</dbReference>
<reference evidence="5" key="1">
    <citation type="submission" date="2016-10" db="EMBL/GenBank/DDBJ databases">
        <authorList>
            <person name="Varghese N."/>
            <person name="Submissions S."/>
        </authorList>
    </citation>
    <scope>NUCLEOTIDE SEQUENCE [LARGE SCALE GENOMIC DNA]</scope>
    <source>
        <strain evidence="5">CGMCC 1.8981</strain>
    </source>
</reference>
<dbReference type="RefSeq" id="WP_090508139.1">
    <property type="nucleotide sequence ID" value="NZ_FNWL01000005.1"/>
</dbReference>
<dbReference type="InterPro" id="IPR036661">
    <property type="entry name" value="Luciferase-like_sf"/>
</dbReference>
<evidence type="ECO:0000259" key="3">
    <source>
        <dbReference type="Pfam" id="PF00296"/>
    </source>
</evidence>
<dbReference type="GO" id="GO:0016705">
    <property type="term" value="F:oxidoreductase activity, acting on paired donors, with incorporation or reduction of molecular oxygen"/>
    <property type="evidence" value="ECO:0007669"/>
    <property type="project" value="InterPro"/>
</dbReference>
<proteinExistence type="predicted"/>
<evidence type="ECO:0000256" key="2">
    <source>
        <dbReference type="ARBA" id="ARBA00023033"/>
    </source>
</evidence>
<dbReference type="PANTHER" id="PTHR30137">
    <property type="entry name" value="LUCIFERASE-LIKE MONOOXYGENASE"/>
    <property type="match status" value="1"/>
</dbReference>
<dbReference type="Gene3D" id="3.20.20.30">
    <property type="entry name" value="Luciferase-like domain"/>
    <property type="match status" value="1"/>
</dbReference>
<dbReference type="GO" id="GO:0005829">
    <property type="term" value="C:cytosol"/>
    <property type="evidence" value="ECO:0007669"/>
    <property type="project" value="TreeGrafter"/>
</dbReference>
<dbReference type="PANTHER" id="PTHR30137:SF8">
    <property type="entry name" value="BLR5498 PROTEIN"/>
    <property type="match status" value="1"/>
</dbReference>
<evidence type="ECO:0000313" key="4">
    <source>
        <dbReference type="EMBL" id="SEH17806.1"/>
    </source>
</evidence>
<evidence type="ECO:0000313" key="5">
    <source>
        <dbReference type="Proteomes" id="UP000199112"/>
    </source>
</evidence>
<protein>
    <submittedName>
        <fullName evidence="4">Flavin-dependent oxidoreductase, luciferase family (Includes alkanesulfonate monooxygenase SsuD and methylene tetrahydromethanopterin reductase)</fullName>
    </submittedName>
</protein>
<gene>
    <name evidence="4" type="ORF">SAMN04487967_3387</name>
</gene>
<evidence type="ECO:0000256" key="1">
    <source>
        <dbReference type="ARBA" id="ARBA00023002"/>
    </source>
</evidence>
<organism evidence="4 5">
    <name type="scientific">Natronorubrum sediminis</name>
    <dbReference type="NCBI Taxonomy" id="640943"/>
    <lineage>
        <taxon>Archaea</taxon>
        <taxon>Methanobacteriati</taxon>
        <taxon>Methanobacteriota</taxon>
        <taxon>Stenosarchaea group</taxon>
        <taxon>Halobacteria</taxon>
        <taxon>Halobacteriales</taxon>
        <taxon>Natrialbaceae</taxon>
        <taxon>Natronorubrum</taxon>
    </lineage>
</organism>
<dbReference type="GO" id="GO:0004497">
    <property type="term" value="F:monooxygenase activity"/>
    <property type="evidence" value="ECO:0007669"/>
    <property type="project" value="UniProtKB-KW"/>
</dbReference>
<dbReference type="InterPro" id="IPR050766">
    <property type="entry name" value="Bact_Lucif_Oxidored"/>
</dbReference>
<dbReference type="Pfam" id="PF00296">
    <property type="entry name" value="Bac_luciferase"/>
    <property type="match status" value="1"/>
</dbReference>
<dbReference type="EMBL" id="FNWL01000005">
    <property type="protein sequence ID" value="SEH17806.1"/>
    <property type="molecule type" value="Genomic_DNA"/>
</dbReference>
<keyword evidence="1" id="KW-0560">Oxidoreductase</keyword>
<dbReference type="OrthoDB" id="7684at2157"/>
<accession>A0A1H6G3Y7</accession>
<dbReference type="Proteomes" id="UP000199112">
    <property type="component" value="Unassembled WGS sequence"/>
</dbReference>
<sequence>MEFGYTLVSQYKPNREISGIANELANQVELANEVGFDMVGVSEHHVTDDQYLNNEALLPYLSNYIGEMDIGTGICLLPYHHPVRIAEWGATVDVLTGGNFTLGVGQGYRDEEFEAFGIDKADALGRFVEGVQIIKKLWTEDVVSYDGRHYQLEDVSINPKPVQDPRPPILIGASNISSVERAARIADGWLGAHVPLDLIDEYASTFREERASTEHGDGYVSVGREAFLAETTEEAEAIVREKLMRKYERYIDWGQDEVFESDDFRSEWERLKTDRFLVGSPEDVIQEIERYREVVDPDRLGVRMQYQGLDFDDVRSSIELFGNEVIPAIES</sequence>
<feature type="domain" description="Luciferase-like" evidence="3">
    <location>
        <begin position="1"/>
        <end position="294"/>
    </location>
</feature>
<dbReference type="AlphaFoldDB" id="A0A1H6G3Y7"/>